<dbReference type="Pfam" id="PF14559">
    <property type="entry name" value="TPR_19"/>
    <property type="match status" value="1"/>
</dbReference>
<dbReference type="SMART" id="SM00028">
    <property type="entry name" value="TPR"/>
    <property type="match status" value="6"/>
</dbReference>
<organism evidence="4 5">
    <name type="scientific">Dokdonella ginsengisoli</name>
    <dbReference type="NCBI Taxonomy" id="363846"/>
    <lineage>
        <taxon>Bacteria</taxon>
        <taxon>Pseudomonadati</taxon>
        <taxon>Pseudomonadota</taxon>
        <taxon>Gammaproteobacteria</taxon>
        <taxon>Lysobacterales</taxon>
        <taxon>Rhodanobacteraceae</taxon>
        <taxon>Dokdonella</taxon>
    </lineage>
</organism>
<name>A0ABV9QS76_9GAMM</name>
<feature type="chain" id="PRO_5046359981" evidence="3">
    <location>
        <begin position="25"/>
        <end position="426"/>
    </location>
</feature>
<dbReference type="InterPro" id="IPR019734">
    <property type="entry name" value="TPR_rpt"/>
</dbReference>
<keyword evidence="1" id="KW-0802">TPR repeat</keyword>
<evidence type="ECO:0000313" key="4">
    <source>
        <dbReference type="EMBL" id="MFC4819911.1"/>
    </source>
</evidence>
<feature type="compositionally biased region" description="Basic and acidic residues" evidence="2">
    <location>
        <begin position="39"/>
        <end position="65"/>
    </location>
</feature>
<dbReference type="EMBL" id="JBHSHD010000006">
    <property type="protein sequence ID" value="MFC4819911.1"/>
    <property type="molecule type" value="Genomic_DNA"/>
</dbReference>
<dbReference type="PROSITE" id="PS50005">
    <property type="entry name" value="TPR"/>
    <property type="match status" value="1"/>
</dbReference>
<feature type="region of interest" description="Disordered" evidence="2">
    <location>
        <begin position="26"/>
        <end position="65"/>
    </location>
</feature>
<proteinExistence type="predicted"/>
<keyword evidence="3" id="KW-0732">Signal</keyword>
<dbReference type="PANTHER" id="PTHR12558">
    <property type="entry name" value="CELL DIVISION CYCLE 16,23,27"/>
    <property type="match status" value="1"/>
</dbReference>
<evidence type="ECO:0000256" key="2">
    <source>
        <dbReference type="SAM" id="MobiDB-lite"/>
    </source>
</evidence>
<dbReference type="Proteomes" id="UP001595886">
    <property type="component" value="Unassembled WGS sequence"/>
</dbReference>
<dbReference type="SUPFAM" id="SSF48452">
    <property type="entry name" value="TPR-like"/>
    <property type="match status" value="2"/>
</dbReference>
<evidence type="ECO:0000256" key="1">
    <source>
        <dbReference type="PROSITE-ProRule" id="PRU00339"/>
    </source>
</evidence>
<protein>
    <submittedName>
        <fullName evidence="4">Tetratricopeptide repeat protein</fullName>
    </submittedName>
</protein>
<feature type="repeat" description="TPR" evidence="1">
    <location>
        <begin position="87"/>
        <end position="120"/>
    </location>
</feature>
<dbReference type="Gene3D" id="1.25.40.10">
    <property type="entry name" value="Tetratricopeptide repeat domain"/>
    <property type="match status" value="3"/>
</dbReference>
<feature type="signal peptide" evidence="3">
    <location>
        <begin position="1"/>
        <end position="24"/>
    </location>
</feature>
<dbReference type="PANTHER" id="PTHR12558:SF44">
    <property type="entry name" value="TETRATRICOPEPTIDE REPEAT-CONTAINING PROTEIN"/>
    <property type="match status" value="1"/>
</dbReference>
<comment type="caution">
    <text evidence="4">The sequence shown here is derived from an EMBL/GenBank/DDBJ whole genome shotgun (WGS) entry which is preliminary data.</text>
</comment>
<sequence length="426" mass="47498">MKHSKWIPVAICALGLLLTTGAYARDEKKPNDYPNATRQEPKPDMSSSEQRDLSKAADLVSDDKGAEAQPLVEKIIGNARASKYASSFAHQLLGQIYYDQDKTAQAQTEYKKALEIDGLPNAQHFSILYNVAQLQLQDEKYQEALTTLDQWEKLTGKQTPEELAVKSNAYYRLEQYQQAIDTMKKAMSMTDKPNDSWTQILMASYFELNQYDQAAQIVQQQMAKDPTNKKLLNQLATIYIQGDKTQQALDLMAKAKSQGLITTNDDYLQLTKLYASADKPKEAADTLKEGFAKNIVQPSYDAYKLLGDVCTQSEQDDCAVDGYSKASPMAKDGNVDFQLGYLYYYSDKSKDAVDSLTKAISRGSLRQEGEAYLLRGDAQNDLNQSAAAMADWQKAAGFPSTKTMAEQRIKAAKGGVKIQRAPKKKQ</sequence>
<dbReference type="RefSeq" id="WP_380019719.1">
    <property type="nucleotide sequence ID" value="NZ_JBHSHD010000006.1"/>
</dbReference>
<keyword evidence="5" id="KW-1185">Reference proteome</keyword>
<evidence type="ECO:0000313" key="5">
    <source>
        <dbReference type="Proteomes" id="UP001595886"/>
    </source>
</evidence>
<reference evidence="5" key="1">
    <citation type="journal article" date="2019" name="Int. J. Syst. Evol. Microbiol.">
        <title>The Global Catalogue of Microorganisms (GCM) 10K type strain sequencing project: providing services to taxonomists for standard genome sequencing and annotation.</title>
        <authorList>
            <consortium name="The Broad Institute Genomics Platform"/>
            <consortium name="The Broad Institute Genome Sequencing Center for Infectious Disease"/>
            <person name="Wu L."/>
            <person name="Ma J."/>
        </authorList>
    </citation>
    <scope>NUCLEOTIDE SEQUENCE [LARGE SCALE GENOMIC DNA]</scope>
    <source>
        <strain evidence="5">CCUG 30340</strain>
    </source>
</reference>
<dbReference type="Pfam" id="PF13432">
    <property type="entry name" value="TPR_16"/>
    <property type="match status" value="2"/>
</dbReference>
<dbReference type="InterPro" id="IPR011990">
    <property type="entry name" value="TPR-like_helical_dom_sf"/>
</dbReference>
<gene>
    <name evidence="4" type="ORF">ACFO6Q_06230</name>
</gene>
<accession>A0ABV9QS76</accession>
<dbReference type="Pfam" id="PF13181">
    <property type="entry name" value="TPR_8"/>
    <property type="match status" value="1"/>
</dbReference>
<evidence type="ECO:0000256" key="3">
    <source>
        <dbReference type="SAM" id="SignalP"/>
    </source>
</evidence>